<feature type="region of interest" description="Disordered" evidence="3">
    <location>
        <begin position="23"/>
        <end position="45"/>
    </location>
</feature>
<dbReference type="PANTHER" id="PTHR43736">
    <property type="entry name" value="ADP-RIBOSE PYROPHOSPHATASE"/>
    <property type="match status" value="1"/>
</dbReference>
<dbReference type="InterPro" id="IPR020084">
    <property type="entry name" value="NUDIX_hydrolase_CS"/>
</dbReference>
<feature type="domain" description="Nudix hydrolase" evidence="4">
    <location>
        <begin position="2"/>
        <end position="135"/>
    </location>
</feature>
<dbReference type="Pfam" id="PF00293">
    <property type="entry name" value="NUDIX"/>
    <property type="match status" value="1"/>
</dbReference>
<evidence type="ECO:0000313" key="5">
    <source>
        <dbReference type="EMBL" id="SLN62316.1"/>
    </source>
</evidence>
<reference evidence="5 6" key="1">
    <citation type="submission" date="2017-03" db="EMBL/GenBank/DDBJ databases">
        <authorList>
            <person name="Afonso C.L."/>
            <person name="Miller P.J."/>
            <person name="Scott M.A."/>
            <person name="Spackman E."/>
            <person name="Goraichik I."/>
            <person name="Dimitrov K.M."/>
            <person name="Suarez D.L."/>
            <person name="Swayne D.E."/>
        </authorList>
    </citation>
    <scope>NUCLEOTIDE SEQUENCE [LARGE SCALE GENOMIC DNA]</scope>
    <source>
        <strain evidence="5 6">CECT 7971</strain>
    </source>
</reference>
<dbReference type="PROSITE" id="PS51462">
    <property type="entry name" value="NUDIX"/>
    <property type="match status" value="1"/>
</dbReference>
<evidence type="ECO:0000259" key="4">
    <source>
        <dbReference type="PROSITE" id="PS51462"/>
    </source>
</evidence>
<protein>
    <recommendedName>
        <fullName evidence="4">Nudix hydrolase domain-containing protein</fullName>
    </recommendedName>
</protein>
<dbReference type="AlphaFoldDB" id="A0A1Y5TEI1"/>
<evidence type="ECO:0000256" key="1">
    <source>
        <dbReference type="ARBA" id="ARBA00001946"/>
    </source>
</evidence>
<keyword evidence="2" id="KW-0378">Hydrolase</keyword>
<dbReference type="GO" id="GO:0016787">
    <property type="term" value="F:hydrolase activity"/>
    <property type="evidence" value="ECO:0007669"/>
    <property type="project" value="UniProtKB-KW"/>
</dbReference>
<dbReference type="SUPFAM" id="SSF55811">
    <property type="entry name" value="Nudix"/>
    <property type="match status" value="1"/>
</dbReference>
<name>A0A1Y5TEI1_9RHOB</name>
<proteinExistence type="predicted"/>
<dbReference type="EMBL" id="FWFW01000012">
    <property type="protein sequence ID" value="SLN62316.1"/>
    <property type="molecule type" value="Genomic_DNA"/>
</dbReference>
<accession>A0A1Y5TEI1</accession>
<dbReference type="Gene3D" id="3.90.79.10">
    <property type="entry name" value="Nucleoside Triphosphate Pyrophosphohydrolase"/>
    <property type="match status" value="1"/>
</dbReference>
<gene>
    <name evidence="5" type="ORF">PAM7971_03232</name>
</gene>
<dbReference type="Proteomes" id="UP000193307">
    <property type="component" value="Unassembled WGS sequence"/>
</dbReference>
<dbReference type="PROSITE" id="PS00893">
    <property type="entry name" value="NUDIX_BOX"/>
    <property type="match status" value="1"/>
</dbReference>
<evidence type="ECO:0000256" key="3">
    <source>
        <dbReference type="SAM" id="MobiDB-lite"/>
    </source>
</evidence>
<sequence>MTDFGGAKIAILRGDNVLTLQRDDRPDIPYPGEWDLPGGGRERDETPIQTATRELLEELNVRLDPNKIIYSAEELADNDSQERVHFFMARWDDLFDDGIILGDEGLRWCWMPTPDFLSRKDVVKPLRGRLRRALKVRAF</sequence>
<evidence type="ECO:0000313" key="6">
    <source>
        <dbReference type="Proteomes" id="UP000193307"/>
    </source>
</evidence>
<dbReference type="PANTHER" id="PTHR43736:SF1">
    <property type="entry name" value="DIHYDRONEOPTERIN TRIPHOSPHATE DIPHOSPHATASE"/>
    <property type="match status" value="1"/>
</dbReference>
<evidence type="ECO:0000256" key="2">
    <source>
        <dbReference type="ARBA" id="ARBA00022801"/>
    </source>
</evidence>
<dbReference type="InterPro" id="IPR015797">
    <property type="entry name" value="NUDIX_hydrolase-like_dom_sf"/>
</dbReference>
<dbReference type="InterPro" id="IPR000086">
    <property type="entry name" value="NUDIX_hydrolase_dom"/>
</dbReference>
<comment type="cofactor">
    <cofactor evidence="1">
        <name>Mg(2+)</name>
        <dbReference type="ChEBI" id="CHEBI:18420"/>
    </cofactor>
</comment>
<dbReference type="RefSeq" id="WP_244515816.1">
    <property type="nucleotide sequence ID" value="NZ_FNZV01000012.1"/>
</dbReference>
<dbReference type="STRING" id="658057.SAMN04488032_112140"/>
<keyword evidence="6" id="KW-1185">Reference proteome</keyword>
<organism evidence="5 6">
    <name type="scientific">Pacificibacter marinus</name>
    <dbReference type="NCBI Taxonomy" id="658057"/>
    <lineage>
        <taxon>Bacteria</taxon>
        <taxon>Pseudomonadati</taxon>
        <taxon>Pseudomonadota</taxon>
        <taxon>Alphaproteobacteria</taxon>
        <taxon>Rhodobacterales</taxon>
        <taxon>Roseobacteraceae</taxon>
        <taxon>Pacificibacter</taxon>
    </lineage>
</organism>